<name>A0A853FBJ3_9BURK</name>
<dbReference type="Pfam" id="PF03466">
    <property type="entry name" value="LysR_substrate"/>
    <property type="match status" value="1"/>
</dbReference>
<evidence type="ECO:0000313" key="7">
    <source>
        <dbReference type="Proteomes" id="UP000580517"/>
    </source>
</evidence>
<dbReference type="Pfam" id="PF00126">
    <property type="entry name" value="HTH_1"/>
    <property type="match status" value="1"/>
</dbReference>
<dbReference type="Proteomes" id="UP000580517">
    <property type="component" value="Unassembled WGS sequence"/>
</dbReference>
<accession>A0A853FBJ3</accession>
<evidence type="ECO:0000256" key="1">
    <source>
        <dbReference type="ARBA" id="ARBA00009437"/>
    </source>
</evidence>
<protein>
    <submittedName>
        <fullName evidence="6">LysR family transcriptional regulator</fullName>
    </submittedName>
</protein>
<gene>
    <name evidence="6" type="ORF">H0A68_05240</name>
</gene>
<keyword evidence="4" id="KW-0804">Transcription</keyword>
<dbReference type="PROSITE" id="PS50931">
    <property type="entry name" value="HTH_LYSR"/>
    <property type="match status" value="1"/>
</dbReference>
<dbReference type="AlphaFoldDB" id="A0A853FBJ3"/>
<dbReference type="InterPro" id="IPR036388">
    <property type="entry name" value="WH-like_DNA-bd_sf"/>
</dbReference>
<evidence type="ECO:0000256" key="3">
    <source>
        <dbReference type="ARBA" id="ARBA00023125"/>
    </source>
</evidence>
<dbReference type="Gene3D" id="3.40.190.290">
    <property type="match status" value="1"/>
</dbReference>
<dbReference type="EMBL" id="JACCEW010000001">
    <property type="protein sequence ID" value="NYT36270.1"/>
    <property type="molecule type" value="Genomic_DNA"/>
</dbReference>
<evidence type="ECO:0000313" key="6">
    <source>
        <dbReference type="EMBL" id="NYT36270.1"/>
    </source>
</evidence>
<organism evidence="6 7">
    <name type="scientific">Allopusillimonas soli</name>
    <dbReference type="NCBI Taxonomy" id="659016"/>
    <lineage>
        <taxon>Bacteria</taxon>
        <taxon>Pseudomonadati</taxon>
        <taxon>Pseudomonadota</taxon>
        <taxon>Betaproteobacteria</taxon>
        <taxon>Burkholderiales</taxon>
        <taxon>Alcaligenaceae</taxon>
        <taxon>Allopusillimonas</taxon>
    </lineage>
</organism>
<comment type="similarity">
    <text evidence="1">Belongs to the LysR transcriptional regulatory family.</text>
</comment>
<evidence type="ECO:0000256" key="4">
    <source>
        <dbReference type="ARBA" id="ARBA00023163"/>
    </source>
</evidence>
<dbReference type="PANTHER" id="PTHR30126">
    <property type="entry name" value="HTH-TYPE TRANSCRIPTIONAL REGULATOR"/>
    <property type="match status" value="1"/>
</dbReference>
<dbReference type="PRINTS" id="PR00039">
    <property type="entry name" value="HTHLYSR"/>
</dbReference>
<dbReference type="RefSeq" id="WP_129968168.1">
    <property type="nucleotide sequence ID" value="NZ_JACCEW010000001.1"/>
</dbReference>
<reference evidence="6 7" key="1">
    <citation type="submission" date="2020-07" db="EMBL/GenBank/DDBJ databases">
        <title>Taxonomic revisions and descriptions of new bacterial species based on genomic comparisons in the high-G+C-content subgroup of the family Alcaligenaceae.</title>
        <authorList>
            <person name="Szabo A."/>
            <person name="Felfoldi T."/>
        </authorList>
    </citation>
    <scope>NUCLEOTIDE SEQUENCE [LARGE SCALE GENOMIC DNA]</scope>
    <source>
        <strain evidence="6 7">DSM 25264</strain>
    </source>
</reference>
<proteinExistence type="inferred from homology"/>
<dbReference type="SUPFAM" id="SSF46785">
    <property type="entry name" value="Winged helix' DNA-binding domain"/>
    <property type="match status" value="1"/>
</dbReference>
<dbReference type="OrthoDB" id="8587114at2"/>
<keyword evidence="2" id="KW-0805">Transcription regulation</keyword>
<dbReference type="PANTHER" id="PTHR30126:SF40">
    <property type="entry name" value="HTH-TYPE TRANSCRIPTIONAL REGULATOR GLTR"/>
    <property type="match status" value="1"/>
</dbReference>
<dbReference type="InterPro" id="IPR005119">
    <property type="entry name" value="LysR_subst-bd"/>
</dbReference>
<evidence type="ECO:0000259" key="5">
    <source>
        <dbReference type="PROSITE" id="PS50931"/>
    </source>
</evidence>
<dbReference type="InterPro" id="IPR000847">
    <property type="entry name" value="LysR_HTH_N"/>
</dbReference>
<keyword evidence="3" id="KW-0238">DNA-binding</keyword>
<keyword evidence="7" id="KW-1185">Reference proteome</keyword>
<dbReference type="Gene3D" id="1.10.10.10">
    <property type="entry name" value="Winged helix-like DNA-binding domain superfamily/Winged helix DNA-binding domain"/>
    <property type="match status" value="1"/>
</dbReference>
<sequence>MRFFVRVAELGNLTHAAETLHITQPSLTRRIHQLEEDLGVRLFVRVNRGMRLTEAGRLLVEGAQGIFSEIERVRDMVAAHEAAPRGTVIVGITPTLCPVVLPELVARMEAYPKIELKIEQRGSPMLPERLLAGSIDLAVMADMTRSRLLERANVAQEEMVLVTSGSQQRDNIIEWGELVRVPLVLTQTIQIIMKRLTISRNQELKVSMVMNSLEALRVLVQEGRCATILPYSFARREYKMGLFGIRRIKDENMKRQLIVARSKGRQTTLAVEQVSNLCKQIFFDLDRNGYFTIK</sequence>
<dbReference type="GO" id="GO:0003700">
    <property type="term" value="F:DNA-binding transcription factor activity"/>
    <property type="evidence" value="ECO:0007669"/>
    <property type="project" value="InterPro"/>
</dbReference>
<feature type="domain" description="HTH lysR-type" evidence="5">
    <location>
        <begin position="1"/>
        <end position="53"/>
    </location>
</feature>
<comment type="caution">
    <text evidence="6">The sequence shown here is derived from an EMBL/GenBank/DDBJ whole genome shotgun (WGS) entry which is preliminary data.</text>
</comment>
<dbReference type="SUPFAM" id="SSF53850">
    <property type="entry name" value="Periplasmic binding protein-like II"/>
    <property type="match status" value="1"/>
</dbReference>
<dbReference type="FunFam" id="1.10.10.10:FF:000001">
    <property type="entry name" value="LysR family transcriptional regulator"/>
    <property type="match status" value="1"/>
</dbReference>
<dbReference type="GO" id="GO:0000976">
    <property type="term" value="F:transcription cis-regulatory region binding"/>
    <property type="evidence" value="ECO:0007669"/>
    <property type="project" value="TreeGrafter"/>
</dbReference>
<evidence type="ECO:0000256" key="2">
    <source>
        <dbReference type="ARBA" id="ARBA00023015"/>
    </source>
</evidence>
<dbReference type="InterPro" id="IPR036390">
    <property type="entry name" value="WH_DNA-bd_sf"/>
</dbReference>